<comment type="similarity">
    <text evidence="3 8">Belongs to the peptidase S26 family.</text>
</comment>
<feature type="domain" description="Peptidase S26" evidence="9">
    <location>
        <begin position="62"/>
        <end position="217"/>
    </location>
</feature>
<dbReference type="PROSITE" id="PS00501">
    <property type="entry name" value="SPASE_I_1"/>
    <property type="match status" value="1"/>
</dbReference>
<dbReference type="PROSITE" id="PS00761">
    <property type="entry name" value="SPASE_I_3"/>
    <property type="match status" value="1"/>
</dbReference>
<evidence type="ECO:0000256" key="4">
    <source>
        <dbReference type="ARBA" id="ARBA00013208"/>
    </source>
</evidence>
<evidence type="ECO:0000313" key="10">
    <source>
        <dbReference type="EMBL" id="MBK5897327.1"/>
    </source>
</evidence>
<keyword evidence="6 7" id="KW-0378">Hydrolase</keyword>
<keyword evidence="11" id="KW-1185">Reference proteome</keyword>
<dbReference type="InterPro" id="IPR019757">
    <property type="entry name" value="Pept_S26A_signal_pept_1_Lys-AS"/>
</dbReference>
<evidence type="ECO:0000256" key="5">
    <source>
        <dbReference type="ARBA" id="ARBA00022670"/>
    </source>
</evidence>
<proteinExistence type="inferred from homology"/>
<dbReference type="GO" id="GO:0009003">
    <property type="term" value="F:signal peptidase activity"/>
    <property type="evidence" value="ECO:0007669"/>
    <property type="project" value="UniProtKB-EC"/>
</dbReference>
<dbReference type="InterPro" id="IPR019756">
    <property type="entry name" value="Pept_S26A_signal_pept_1_Ser-AS"/>
</dbReference>
<evidence type="ECO:0000256" key="6">
    <source>
        <dbReference type="ARBA" id="ARBA00022801"/>
    </source>
</evidence>
<comment type="caution">
    <text evidence="10">The sequence shown here is derived from an EMBL/GenBank/DDBJ whole genome shotgun (WGS) entry which is preliminary data.</text>
</comment>
<sequence>MIEDSLDFCKDIQRYYELEEVDKLDFRGYSHRKESPKETKVETIVVTKETNNDEAGLRVYTKIVAIILFALIFVRIVNAYIVEETIVSGTSMNPTLQGSDTLLIDKIFYKIGDLKRFDVIVFDYNESALYIKRIIGLPGDRIKINDGHVYINGSLLNDDPLINDKMTYAGIAENEITLGEDEYFVLGDNRNNSYDSRYEQVGVVKGKYIIGRVWLRIFPISKFGSVN</sequence>
<dbReference type="InterPro" id="IPR019533">
    <property type="entry name" value="Peptidase_S26"/>
</dbReference>
<feature type="transmembrane region" description="Helical" evidence="7">
    <location>
        <begin position="63"/>
        <end position="82"/>
    </location>
</feature>
<gene>
    <name evidence="10" type="primary">lepB</name>
    <name evidence="10" type="ORF">JJN12_05920</name>
</gene>
<comment type="subcellular location">
    <subcellularLocation>
        <location evidence="2">Cell membrane</location>
        <topology evidence="2">Single-pass type II membrane protein</topology>
    </subcellularLocation>
    <subcellularLocation>
        <location evidence="8">Membrane</location>
        <topology evidence="8">Single-pass type II membrane protein</topology>
    </subcellularLocation>
</comment>
<name>A0ABS1IZL7_9FIRM</name>
<dbReference type="EMBL" id="JAEPRJ010000001">
    <property type="protein sequence ID" value="MBK5897327.1"/>
    <property type="molecule type" value="Genomic_DNA"/>
</dbReference>
<accession>A0ABS1IZL7</accession>
<dbReference type="PANTHER" id="PTHR43390">
    <property type="entry name" value="SIGNAL PEPTIDASE I"/>
    <property type="match status" value="1"/>
</dbReference>
<dbReference type="EC" id="3.4.21.89" evidence="4 7"/>
<evidence type="ECO:0000313" key="11">
    <source>
        <dbReference type="Proteomes" id="UP000604730"/>
    </source>
</evidence>
<evidence type="ECO:0000256" key="3">
    <source>
        <dbReference type="ARBA" id="ARBA00009370"/>
    </source>
</evidence>
<keyword evidence="7" id="KW-1133">Transmembrane helix</keyword>
<evidence type="ECO:0000259" key="9">
    <source>
        <dbReference type="Pfam" id="PF10502"/>
    </source>
</evidence>
<keyword evidence="5 7" id="KW-0645">Protease</keyword>
<comment type="catalytic activity">
    <reaction evidence="1 7">
        <text>Cleavage of hydrophobic, N-terminal signal or leader sequences from secreted and periplasmic proteins.</text>
        <dbReference type="EC" id="3.4.21.89"/>
    </reaction>
</comment>
<dbReference type="CDD" id="cd06530">
    <property type="entry name" value="S26_SPase_I"/>
    <property type="match status" value="1"/>
</dbReference>
<keyword evidence="7" id="KW-0812">Transmembrane</keyword>
<dbReference type="NCBIfam" id="TIGR02227">
    <property type="entry name" value="sigpep_I_bact"/>
    <property type="match status" value="1"/>
</dbReference>
<dbReference type="InterPro" id="IPR019758">
    <property type="entry name" value="Pept_S26A_signal_pept_1_CS"/>
</dbReference>
<reference evidence="10 11" key="1">
    <citation type="submission" date="2021-01" db="EMBL/GenBank/DDBJ databases">
        <title>Isolation and description of Catonella massiliensis sp. nov., a novel Catonella species, isolated from a stable periodontitis subject.</title>
        <authorList>
            <person name="Antezack A."/>
            <person name="Boxberger M."/>
            <person name="La Scola B."/>
            <person name="Monnet-Corti V."/>
        </authorList>
    </citation>
    <scope>NUCLEOTIDE SEQUENCE [LARGE SCALE GENOMIC DNA]</scope>
    <source>
        <strain evidence="10 11">Marseille-Q4567</strain>
    </source>
</reference>
<organism evidence="10 11">
    <name type="scientific">Catonella massiliensis</name>
    <dbReference type="NCBI Taxonomy" id="2799636"/>
    <lineage>
        <taxon>Bacteria</taxon>
        <taxon>Bacillati</taxon>
        <taxon>Bacillota</taxon>
        <taxon>Clostridia</taxon>
        <taxon>Lachnospirales</taxon>
        <taxon>Lachnospiraceae</taxon>
        <taxon>Catonella</taxon>
    </lineage>
</organism>
<evidence type="ECO:0000256" key="8">
    <source>
        <dbReference type="RuleBase" id="RU362042"/>
    </source>
</evidence>
<dbReference type="Proteomes" id="UP000604730">
    <property type="component" value="Unassembled WGS sequence"/>
</dbReference>
<keyword evidence="7" id="KW-0472">Membrane</keyword>
<evidence type="ECO:0000256" key="1">
    <source>
        <dbReference type="ARBA" id="ARBA00000677"/>
    </source>
</evidence>
<protein>
    <recommendedName>
        <fullName evidence="4 7">Signal peptidase I</fullName>
        <ecNumber evidence="4 7">3.4.21.89</ecNumber>
    </recommendedName>
</protein>
<dbReference type="SUPFAM" id="SSF51306">
    <property type="entry name" value="LexA/Signal peptidase"/>
    <property type="match status" value="1"/>
</dbReference>
<dbReference type="InterPro" id="IPR036286">
    <property type="entry name" value="LexA/Signal_pep-like_sf"/>
</dbReference>
<dbReference type="PANTHER" id="PTHR43390:SF1">
    <property type="entry name" value="CHLOROPLAST PROCESSING PEPTIDASE"/>
    <property type="match status" value="1"/>
</dbReference>
<evidence type="ECO:0000256" key="7">
    <source>
        <dbReference type="RuleBase" id="RU003993"/>
    </source>
</evidence>
<dbReference type="PROSITE" id="PS00760">
    <property type="entry name" value="SPASE_I_2"/>
    <property type="match status" value="1"/>
</dbReference>
<evidence type="ECO:0000256" key="2">
    <source>
        <dbReference type="ARBA" id="ARBA00004401"/>
    </source>
</evidence>
<dbReference type="InterPro" id="IPR000223">
    <property type="entry name" value="Pept_S26A_signal_pept_1"/>
</dbReference>
<dbReference type="PRINTS" id="PR00727">
    <property type="entry name" value="LEADERPTASE"/>
</dbReference>
<dbReference type="Gene3D" id="2.10.109.10">
    <property type="entry name" value="Umud Fragment, subunit A"/>
    <property type="match status" value="1"/>
</dbReference>
<dbReference type="Pfam" id="PF10502">
    <property type="entry name" value="Peptidase_S26"/>
    <property type="match status" value="1"/>
</dbReference>